<reference evidence="1 2" key="1">
    <citation type="submission" date="2012-12" db="EMBL/GenBank/DDBJ databases">
        <title>Novel taxa of Listeriaceae from agricultural environments in the United States.</title>
        <authorList>
            <person name="den Bakker H.C."/>
            <person name="Allred A."/>
            <person name="Warchocki S."/>
            <person name="Wright E.M."/>
            <person name="Burrell A."/>
            <person name="Nightingale K.K."/>
            <person name="Kephart D."/>
            <person name="Wiedmann M."/>
        </authorList>
    </citation>
    <scope>NUCLEOTIDE SEQUENCE [LARGE SCALE GENOMIC DNA]</scope>
    <source>
        <strain evidence="1 2">FSL F6-1037</strain>
    </source>
</reference>
<dbReference type="AlphaFoldDB" id="W7CRL2"/>
<name>W7CRL2_9LIST</name>
<dbReference type="RefSeq" id="WP_035314757.1">
    <property type="nucleotide sequence ID" value="NZ_AODH01000029.1"/>
</dbReference>
<dbReference type="OrthoDB" id="9813770at2"/>
<evidence type="ECO:0000313" key="1">
    <source>
        <dbReference type="EMBL" id="EUJ39265.1"/>
    </source>
</evidence>
<evidence type="ECO:0000313" key="2">
    <source>
        <dbReference type="Proteomes" id="UP000019243"/>
    </source>
</evidence>
<dbReference type="Proteomes" id="UP000019243">
    <property type="component" value="Unassembled WGS sequence"/>
</dbReference>
<protein>
    <recommendedName>
        <fullName evidence="3">Dithiol-disulfide isomerase</fullName>
    </recommendedName>
</protein>
<keyword evidence="2" id="KW-1185">Reference proteome</keyword>
<dbReference type="EMBL" id="AODH01000029">
    <property type="protein sequence ID" value="EUJ39265.1"/>
    <property type="molecule type" value="Genomic_DNA"/>
</dbReference>
<accession>W7CRL2</accession>
<dbReference type="STRING" id="1265861.BCAMP_07715"/>
<dbReference type="PANTHER" id="PTHR13887:SF47">
    <property type="entry name" value="CLPXP ADAPTER PROTEIN SPXH"/>
    <property type="match status" value="1"/>
</dbReference>
<dbReference type="Pfam" id="PF13743">
    <property type="entry name" value="Thioredoxin_5"/>
    <property type="match status" value="1"/>
</dbReference>
<comment type="caution">
    <text evidence="1">The sequence shown here is derived from an EMBL/GenBank/DDBJ whole genome shotgun (WGS) entry which is preliminary data.</text>
</comment>
<dbReference type="InterPro" id="IPR036249">
    <property type="entry name" value="Thioredoxin-like_sf"/>
</dbReference>
<proteinExistence type="predicted"/>
<evidence type="ECO:0008006" key="3">
    <source>
        <dbReference type="Google" id="ProtNLM"/>
    </source>
</evidence>
<dbReference type="SUPFAM" id="SSF52833">
    <property type="entry name" value="Thioredoxin-like"/>
    <property type="match status" value="1"/>
</dbReference>
<dbReference type="PANTHER" id="PTHR13887">
    <property type="entry name" value="GLUTATHIONE S-TRANSFERASE KAPPA"/>
    <property type="match status" value="1"/>
</dbReference>
<gene>
    <name evidence="1" type="ORF">BCAMP_07715</name>
</gene>
<organism evidence="1 2">
    <name type="scientific">Brochothrix campestris FSL F6-1037</name>
    <dbReference type="NCBI Taxonomy" id="1265861"/>
    <lineage>
        <taxon>Bacteria</taxon>
        <taxon>Bacillati</taxon>
        <taxon>Bacillota</taxon>
        <taxon>Bacilli</taxon>
        <taxon>Bacillales</taxon>
        <taxon>Listeriaceae</taxon>
        <taxon>Brochothrix</taxon>
    </lineage>
</organism>
<sequence>MLNSLNQRSFHPQTRTEKPLELYLFFNPLNESSWELERIIRKVKTKYAPYFKLRYVLHLEACISCDKQEGYRTIFYAIKAAELQGHRLGTEFIQRLFDHLYLAKETITNQQTLLEIASQSGLDMNEFQLDLASTITEKAYLCDRSIAAEMDVTQSPSLVFFNRYHEEEGLKIEGLHSLDIYQHIFRELLQNEPITDINLSIEQCIRLLRFSNCDEIARLLNISEKQVTCELKKLCLQNKVRKTITQQGILWKIN</sequence>
<dbReference type="Gene3D" id="3.40.30.10">
    <property type="entry name" value="Glutaredoxin"/>
    <property type="match status" value="1"/>
</dbReference>